<dbReference type="Proteomes" id="UP000245051">
    <property type="component" value="Chromosome"/>
</dbReference>
<name>A0ABM6V5A9_9ACTN</name>
<evidence type="ECO:0000313" key="1">
    <source>
        <dbReference type="EMBL" id="AWK08909.1"/>
    </source>
</evidence>
<keyword evidence="2" id="KW-1185">Reference proteome</keyword>
<dbReference type="EMBL" id="CP029254">
    <property type="protein sequence ID" value="AWK08909.1"/>
    <property type="molecule type" value="Genomic_DNA"/>
</dbReference>
<organism evidence="1 2">
    <name type="scientific">Streptomyces spongiicola</name>
    <dbReference type="NCBI Taxonomy" id="1690221"/>
    <lineage>
        <taxon>Bacteria</taxon>
        <taxon>Bacillati</taxon>
        <taxon>Actinomycetota</taxon>
        <taxon>Actinomycetes</taxon>
        <taxon>Kitasatosporales</taxon>
        <taxon>Streptomycetaceae</taxon>
        <taxon>Streptomyces</taxon>
    </lineage>
</organism>
<dbReference type="NCBIfam" id="TIGR04363">
    <property type="entry name" value="LD_lanti_pre"/>
    <property type="match status" value="1"/>
</dbReference>
<sequence>MTAVVTEKSVQPTTAEAVEDPFALDLTVTVDSGGLQMPSACGTGDGCSSTCASSCASAV</sequence>
<dbReference type="RefSeq" id="WP_109293894.1">
    <property type="nucleotide sequence ID" value="NZ_CP029254.1"/>
</dbReference>
<reference evidence="1 2" key="1">
    <citation type="submission" date="2018-05" db="EMBL/GenBank/DDBJ databases">
        <title>Complete genome sequence of the Type Strain of Streptomyces spongiicola HNM0071, the producer of staurosporine.</title>
        <authorList>
            <person name="Zhou S."/>
            <person name="Huang X."/>
        </authorList>
    </citation>
    <scope>NUCLEOTIDE SEQUENCE [LARGE SCALE GENOMIC DNA]</scope>
    <source>
        <strain evidence="1 2">HNM0071</strain>
    </source>
</reference>
<accession>A0ABM6V5A9</accession>
<proteinExistence type="predicted"/>
<gene>
    <name evidence="1" type="ORF">DDQ41_08210</name>
</gene>
<protein>
    <submittedName>
        <fullName evidence="1">FxLD family lantipeptide</fullName>
    </submittedName>
</protein>
<dbReference type="InterPro" id="IPR027575">
    <property type="entry name" value="LD_lanti_pre"/>
</dbReference>
<evidence type="ECO:0000313" key="2">
    <source>
        <dbReference type="Proteomes" id="UP000245051"/>
    </source>
</evidence>